<proteinExistence type="predicted"/>
<dbReference type="InterPro" id="IPR043128">
    <property type="entry name" value="Rev_trsase/Diguanyl_cyclase"/>
</dbReference>
<dbReference type="AlphaFoldDB" id="A0A9X7JQX0"/>
<reference evidence="3 4" key="1">
    <citation type="submission" date="2018-03" db="EMBL/GenBank/DDBJ databases">
        <title>Chitinolytic properties of Streptosporangium nondiastaticum TBG75A20.</title>
        <authorList>
            <person name="Gayathri V."/>
            <person name="Shiburaj S."/>
        </authorList>
    </citation>
    <scope>NUCLEOTIDE SEQUENCE [LARGE SCALE GENOMIC DNA]</scope>
    <source>
        <strain evidence="3 4">TBG75A20</strain>
    </source>
</reference>
<dbReference type="CDD" id="cd01949">
    <property type="entry name" value="GGDEF"/>
    <property type="match status" value="1"/>
</dbReference>
<feature type="domain" description="GGDEF" evidence="2">
    <location>
        <begin position="56"/>
        <end position="191"/>
    </location>
</feature>
<evidence type="ECO:0000256" key="1">
    <source>
        <dbReference type="SAM" id="MobiDB-lite"/>
    </source>
</evidence>
<dbReference type="InterPro" id="IPR052163">
    <property type="entry name" value="DGC-Regulatory_Protein"/>
</dbReference>
<protein>
    <submittedName>
        <fullName evidence="3">GGDEF domain-containing protein</fullName>
    </submittedName>
</protein>
<dbReference type="RefSeq" id="WP_106676178.1">
    <property type="nucleotide sequence ID" value="NZ_PXWG01000027.1"/>
</dbReference>
<name>A0A9X7JQX0_9ACTN</name>
<evidence type="ECO:0000313" key="4">
    <source>
        <dbReference type="Proteomes" id="UP000242427"/>
    </source>
</evidence>
<dbReference type="SUPFAM" id="SSF55073">
    <property type="entry name" value="Nucleotide cyclase"/>
    <property type="match status" value="1"/>
</dbReference>
<dbReference type="InterPro" id="IPR029787">
    <property type="entry name" value="Nucleotide_cyclase"/>
</dbReference>
<dbReference type="Proteomes" id="UP000242427">
    <property type="component" value="Unassembled WGS sequence"/>
</dbReference>
<dbReference type="EMBL" id="PXWG01000027">
    <property type="protein sequence ID" value="PSJ28230.1"/>
    <property type="molecule type" value="Genomic_DNA"/>
</dbReference>
<dbReference type="InterPro" id="IPR000160">
    <property type="entry name" value="GGDEF_dom"/>
</dbReference>
<evidence type="ECO:0000259" key="2">
    <source>
        <dbReference type="PROSITE" id="PS50887"/>
    </source>
</evidence>
<feature type="region of interest" description="Disordered" evidence="1">
    <location>
        <begin position="200"/>
        <end position="219"/>
    </location>
</feature>
<sequence length="219" mass="23774">MTPLLQALPLAAPVAGWAAHALYLARRLRTARTDPLTGLMSRSAFTTRALRAISHPHVAVLLLDLDDFKGVNDTYGHHAGDQALAAVGHRLAAWCADRRGFAARLGGDEFAAVVRLAPDTDLHDEQLYGLWRHLSAPVDTGSAVVHPSAAIGICRVTDRPGTDLSGLLRGADEAMYRAKRLGHRWQPACRHDVYRTVNGRRIGRPGTAVPPRNSRKVIP</sequence>
<dbReference type="PROSITE" id="PS50887">
    <property type="entry name" value="GGDEF"/>
    <property type="match status" value="1"/>
</dbReference>
<gene>
    <name evidence="3" type="ORF">B7P34_13425</name>
</gene>
<evidence type="ECO:0000313" key="3">
    <source>
        <dbReference type="EMBL" id="PSJ28230.1"/>
    </source>
</evidence>
<dbReference type="OrthoDB" id="23692at2"/>
<dbReference type="Pfam" id="PF00990">
    <property type="entry name" value="GGDEF"/>
    <property type="match status" value="1"/>
</dbReference>
<dbReference type="SMART" id="SM00267">
    <property type="entry name" value="GGDEF"/>
    <property type="match status" value="1"/>
</dbReference>
<dbReference type="PANTHER" id="PTHR46663:SF2">
    <property type="entry name" value="GGDEF DOMAIN-CONTAINING PROTEIN"/>
    <property type="match status" value="1"/>
</dbReference>
<dbReference type="PANTHER" id="PTHR46663">
    <property type="entry name" value="DIGUANYLATE CYCLASE DGCT-RELATED"/>
    <property type="match status" value="1"/>
</dbReference>
<dbReference type="NCBIfam" id="TIGR00254">
    <property type="entry name" value="GGDEF"/>
    <property type="match status" value="1"/>
</dbReference>
<dbReference type="Gene3D" id="3.30.70.270">
    <property type="match status" value="1"/>
</dbReference>
<organism evidence="3 4">
    <name type="scientific">Streptosporangium nondiastaticum</name>
    <dbReference type="NCBI Taxonomy" id="35764"/>
    <lineage>
        <taxon>Bacteria</taxon>
        <taxon>Bacillati</taxon>
        <taxon>Actinomycetota</taxon>
        <taxon>Actinomycetes</taxon>
        <taxon>Streptosporangiales</taxon>
        <taxon>Streptosporangiaceae</taxon>
        <taxon>Streptosporangium</taxon>
    </lineage>
</organism>
<comment type="caution">
    <text evidence="3">The sequence shown here is derived from an EMBL/GenBank/DDBJ whole genome shotgun (WGS) entry which is preliminary data.</text>
</comment>
<keyword evidence="4" id="KW-1185">Reference proteome</keyword>
<accession>A0A9X7JQX0</accession>